<name>A0ABP5MLX1_9MICO</name>
<comment type="caution">
    <text evidence="1">The sequence shown here is derived from an EMBL/GenBank/DDBJ whole genome shotgun (WGS) entry which is preliminary data.</text>
</comment>
<dbReference type="Proteomes" id="UP001501599">
    <property type="component" value="Unassembled WGS sequence"/>
</dbReference>
<dbReference type="EMBL" id="BAAAQT010000008">
    <property type="protein sequence ID" value="GAA2175630.1"/>
    <property type="molecule type" value="Genomic_DNA"/>
</dbReference>
<keyword evidence="2" id="KW-1185">Reference proteome</keyword>
<reference evidence="2" key="1">
    <citation type="journal article" date="2019" name="Int. J. Syst. Evol. Microbiol.">
        <title>The Global Catalogue of Microorganisms (GCM) 10K type strain sequencing project: providing services to taxonomists for standard genome sequencing and annotation.</title>
        <authorList>
            <consortium name="The Broad Institute Genomics Platform"/>
            <consortium name="The Broad Institute Genome Sequencing Center for Infectious Disease"/>
            <person name="Wu L."/>
            <person name="Ma J."/>
        </authorList>
    </citation>
    <scope>NUCLEOTIDE SEQUENCE [LARGE SCALE GENOMIC DNA]</scope>
    <source>
        <strain evidence="2">JCM 16026</strain>
    </source>
</reference>
<accession>A0ABP5MLX1</accession>
<proteinExistence type="predicted"/>
<protein>
    <submittedName>
        <fullName evidence="1">Uncharacterized protein</fullName>
    </submittedName>
</protein>
<gene>
    <name evidence="1" type="ORF">GCM10009846_26270</name>
</gene>
<evidence type="ECO:0000313" key="1">
    <source>
        <dbReference type="EMBL" id="GAA2175630.1"/>
    </source>
</evidence>
<sequence>MPDRRTFDTIEAALEAFNLPSDNLAAVRDHLSEREYEQRCYIVSSGQYIGLKEAGSLKTVYINRGFIDYRDGENDWTRILLPSNKIRDGGYTQGKGYQREAQACPNCGSRMPLSGVCDLC</sequence>
<organism evidence="1 2">
    <name type="scientific">Agrococcus versicolor</name>
    <dbReference type="NCBI Taxonomy" id="501482"/>
    <lineage>
        <taxon>Bacteria</taxon>
        <taxon>Bacillati</taxon>
        <taxon>Actinomycetota</taxon>
        <taxon>Actinomycetes</taxon>
        <taxon>Micrococcales</taxon>
        <taxon>Microbacteriaceae</taxon>
        <taxon>Agrococcus</taxon>
    </lineage>
</organism>
<evidence type="ECO:0000313" key="2">
    <source>
        <dbReference type="Proteomes" id="UP001501599"/>
    </source>
</evidence>